<evidence type="ECO:0000256" key="1">
    <source>
        <dbReference type="SAM" id="MobiDB-lite"/>
    </source>
</evidence>
<dbReference type="EMBL" id="CAUEEQ010039607">
    <property type="protein sequence ID" value="CAJ0955054.1"/>
    <property type="molecule type" value="Genomic_DNA"/>
</dbReference>
<evidence type="ECO:0000313" key="4">
    <source>
        <dbReference type="Proteomes" id="UP001176940"/>
    </source>
</evidence>
<organism evidence="3 4">
    <name type="scientific">Ranitomeya imitator</name>
    <name type="common">mimic poison frog</name>
    <dbReference type="NCBI Taxonomy" id="111125"/>
    <lineage>
        <taxon>Eukaryota</taxon>
        <taxon>Metazoa</taxon>
        <taxon>Chordata</taxon>
        <taxon>Craniata</taxon>
        <taxon>Vertebrata</taxon>
        <taxon>Euteleostomi</taxon>
        <taxon>Amphibia</taxon>
        <taxon>Batrachia</taxon>
        <taxon>Anura</taxon>
        <taxon>Neobatrachia</taxon>
        <taxon>Hyloidea</taxon>
        <taxon>Dendrobatidae</taxon>
        <taxon>Dendrobatinae</taxon>
        <taxon>Ranitomeya</taxon>
    </lineage>
</organism>
<protein>
    <submittedName>
        <fullName evidence="3">Uncharacterized protein</fullName>
    </submittedName>
</protein>
<feature type="region of interest" description="Disordered" evidence="1">
    <location>
        <begin position="189"/>
        <end position="263"/>
    </location>
</feature>
<evidence type="ECO:0000256" key="2">
    <source>
        <dbReference type="SAM" id="SignalP"/>
    </source>
</evidence>
<gene>
    <name evidence="3" type="ORF">RIMI_LOCUS14984855</name>
</gene>
<feature type="compositionally biased region" description="Pro residues" evidence="1">
    <location>
        <begin position="208"/>
        <end position="221"/>
    </location>
</feature>
<evidence type="ECO:0000313" key="3">
    <source>
        <dbReference type="EMBL" id="CAJ0955054.1"/>
    </source>
</evidence>
<feature type="compositionally biased region" description="Low complexity" evidence="1">
    <location>
        <begin position="236"/>
        <end position="247"/>
    </location>
</feature>
<keyword evidence="2" id="KW-0732">Signal</keyword>
<keyword evidence="4" id="KW-1185">Reference proteome</keyword>
<sequence>MHPMILFALAAAAWHWLLQDIVPVYQIKGISKLFKLCLPKVQCFCDSLTSPPSERQFNALLMSVASLLANEIQGIGKLGVAVPRLQLPALTGERRPAVKHSTAVTAPLCFTAGAQSVREAEDEGPDQTPGIMVTRVNIGLLSAALRLVTRYLPWLPVKTSLNRRHTRRFSDVSGCFAMSYFGYPNNNQPNHGNYPVNHPQPNYNPGHYKPPPPHPGHYKPPPPHHGHYQPPPPHHGPNWNNVHHPPNYNGPPRPNWSNGHHGY</sequence>
<comment type="caution">
    <text evidence="3">The sequence shown here is derived from an EMBL/GenBank/DDBJ whole genome shotgun (WGS) entry which is preliminary data.</text>
</comment>
<reference evidence="3" key="1">
    <citation type="submission" date="2023-07" db="EMBL/GenBank/DDBJ databases">
        <authorList>
            <person name="Stuckert A."/>
        </authorList>
    </citation>
    <scope>NUCLEOTIDE SEQUENCE</scope>
</reference>
<feature type="chain" id="PRO_5046216899" evidence="2">
    <location>
        <begin position="20"/>
        <end position="263"/>
    </location>
</feature>
<dbReference type="Proteomes" id="UP001176940">
    <property type="component" value="Unassembled WGS sequence"/>
</dbReference>
<accession>A0ABN9M3M2</accession>
<name>A0ABN9M3M2_9NEOB</name>
<feature type="signal peptide" evidence="2">
    <location>
        <begin position="1"/>
        <end position="19"/>
    </location>
</feature>
<proteinExistence type="predicted"/>